<dbReference type="Proteomes" id="UP000219612">
    <property type="component" value="Unassembled WGS sequence"/>
</dbReference>
<dbReference type="Pfam" id="PF07690">
    <property type="entry name" value="MFS_1"/>
    <property type="match status" value="1"/>
</dbReference>
<feature type="transmembrane region" description="Helical" evidence="8">
    <location>
        <begin position="312"/>
        <end position="332"/>
    </location>
</feature>
<feature type="domain" description="Major facilitator superfamily (MFS) profile" evidence="9">
    <location>
        <begin position="1"/>
        <end position="429"/>
    </location>
</feature>
<name>A0A285K8X5_9ACTN</name>
<keyword evidence="4 8" id="KW-0812">Transmembrane</keyword>
<evidence type="ECO:0000256" key="7">
    <source>
        <dbReference type="SAM" id="MobiDB-lite"/>
    </source>
</evidence>
<keyword evidence="6 8" id="KW-0472">Membrane</keyword>
<dbReference type="SUPFAM" id="SSF103473">
    <property type="entry name" value="MFS general substrate transporter"/>
    <property type="match status" value="1"/>
</dbReference>
<evidence type="ECO:0000256" key="3">
    <source>
        <dbReference type="ARBA" id="ARBA00022475"/>
    </source>
</evidence>
<reference evidence="10 11" key="1">
    <citation type="submission" date="2017-09" db="EMBL/GenBank/DDBJ databases">
        <authorList>
            <person name="Ehlers B."/>
            <person name="Leendertz F.H."/>
        </authorList>
    </citation>
    <scope>NUCLEOTIDE SEQUENCE [LARGE SCALE GENOMIC DNA]</scope>
    <source>
        <strain evidence="10 11">CGMCC 4.6857</strain>
    </source>
</reference>
<feature type="transmembrane region" description="Helical" evidence="8">
    <location>
        <begin position="104"/>
        <end position="125"/>
    </location>
</feature>
<evidence type="ECO:0000256" key="1">
    <source>
        <dbReference type="ARBA" id="ARBA00004651"/>
    </source>
</evidence>
<evidence type="ECO:0000256" key="8">
    <source>
        <dbReference type="SAM" id="Phobius"/>
    </source>
</evidence>
<dbReference type="GO" id="GO:0022857">
    <property type="term" value="F:transmembrane transporter activity"/>
    <property type="evidence" value="ECO:0007669"/>
    <property type="project" value="InterPro"/>
</dbReference>
<keyword evidence="3" id="KW-1003">Cell membrane</keyword>
<keyword evidence="5 8" id="KW-1133">Transmembrane helix</keyword>
<feature type="transmembrane region" description="Helical" evidence="8">
    <location>
        <begin position="40"/>
        <end position="63"/>
    </location>
</feature>
<proteinExistence type="predicted"/>
<feature type="transmembrane region" description="Helical" evidence="8">
    <location>
        <begin position="162"/>
        <end position="181"/>
    </location>
</feature>
<dbReference type="InterPro" id="IPR036259">
    <property type="entry name" value="MFS_trans_sf"/>
</dbReference>
<dbReference type="GO" id="GO:0005886">
    <property type="term" value="C:plasma membrane"/>
    <property type="evidence" value="ECO:0007669"/>
    <property type="project" value="UniProtKB-SubCell"/>
</dbReference>
<evidence type="ECO:0000259" key="9">
    <source>
        <dbReference type="PROSITE" id="PS50850"/>
    </source>
</evidence>
<feature type="region of interest" description="Disordered" evidence="7">
    <location>
        <begin position="189"/>
        <end position="211"/>
    </location>
</feature>
<evidence type="ECO:0000256" key="2">
    <source>
        <dbReference type="ARBA" id="ARBA00022448"/>
    </source>
</evidence>
<evidence type="ECO:0000256" key="4">
    <source>
        <dbReference type="ARBA" id="ARBA00022692"/>
    </source>
</evidence>
<keyword evidence="2" id="KW-0813">Transport</keyword>
<accession>A0A285K8X5</accession>
<dbReference type="AlphaFoldDB" id="A0A285K8X5"/>
<dbReference type="OrthoDB" id="9793283at2"/>
<dbReference type="InterPro" id="IPR020846">
    <property type="entry name" value="MFS_dom"/>
</dbReference>
<protein>
    <submittedName>
        <fullName evidence="10">Predicted arabinose efflux permease, MFS family</fullName>
    </submittedName>
</protein>
<feature type="transmembrane region" description="Helical" evidence="8">
    <location>
        <begin position="244"/>
        <end position="264"/>
    </location>
</feature>
<gene>
    <name evidence="10" type="ORF">SAMN05421748_13495</name>
</gene>
<dbReference type="RefSeq" id="WP_097328149.1">
    <property type="nucleotide sequence ID" value="NZ_OBDY01000034.1"/>
</dbReference>
<organism evidence="10 11">
    <name type="scientific">Paractinoplanes atraurantiacus</name>
    <dbReference type="NCBI Taxonomy" id="1036182"/>
    <lineage>
        <taxon>Bacteria</taxon>
        <taxon>Bacillati</taxon>
        <taxon>Actinomycetota</taxon>
        <taxon>Actinomycetes</taxon>
        <taxon>Micromonosporales</taxon>
        <taxon>Micromonosporaceae</taxon>
        <taxon>Paractinoplanes</taxon>
    </lineage>
</organism>
<dbReference type="EMBL" id="OBDY01000034">
    <property type="protein sequence ID" value="SNY69040.1"/>
    <property type="molecule type" value="Genomic_DNA"/>
</dbReference>
<feature type="transmembrane region" description="Helical" evidence="8">
    <location>
        <begin position="338"/>
        <end position="361"/>
    </location>
</feature>
<dbReference type="Gene3D" id="1.20.1250.20">
    <property type="entry name" value="MFS general substrate transporter like domains"/>
    <property type="match status" value="1"/>
</dbReference>
<feature type="transmembrane region" description="Helical" evidence="8">
    <location>
        <begin position="406"/>
        <end position="423"/>
    </location>
</feature>
<feature type="transmembrane region" description="Helical" evidence="8">
    <location>
        <begin position="75"/>
        <end position="98"/>
    </location>
</feature>
<feature type="transmembrane region" description="Helical" evidence="8">
    <location>
        <begin position="382"/>
        <end position="400"/>
    </location>
</feature>
<sequence length="441" mass="44022">MSATPLPQQTVLMCALIGTAQMTWGVTVPVLPVYLDSYGIAVGLLGPLVAAFAVGRILANIPAGLALRRFPARTYLRVVLVGLALVTALTGLATSAGVLIGFRLVAGVLGGAAVTVGFALLVAGAPAGRRGAVMATATVVQMSTAGAGALLGGAVVGVVGPAWTFAVAAVPVLGVLLWDAARPASHYWSSTAASRTPPPTEPALPGGAPVGQYPGKAHDQVGRLWTTRLWGKRRTRPQPVLKRSWLLLALCAEAFATFFVRFAGEQGLVPVLAYDSGGLKPFTLGLATAAGTVASLAAMPLIARWVDRGARIALLVPAGIAGAVAMLCLPLLHVPAGFAVAIVAYSLATSVIGVLPGVITGDAYPASAAGGVIGLTRTAGDIGAAIGPLAVFAVAGFAGFEAACAVLAALFLLAAAGLVTALLRHRSSQAAIAAPALVGAP</sequence>
<keyword evidence="11" id="KW-1185">Reference proteome</keyword>
<dbReference type="InterPro" id="IPR011701">
    <property type="entry name" value="MFS"/>
</dbReference>
<comment type="subcellular location">
    <subcellularLocation>
        <location evidence="1">Cell membrane</location>
        <topology evidence="1">Multi-pass membrane protein</topology>
    </subcellularLocation>
</comment>
<dbReference type="InterPro" id="IPR050171">
    <property type="entry name" value="MFS_Transporters"/>
</dbReference>
<feature type="transmembrane region" description="Helical" evidence="8">
    <location>
        <begin position="12"/>
        <end position="34"/>
    </location>
</feature>
<evidence type="ECO:0000256" key="6">
    <source>
        <dbReference type="ARBA" id="ARBA00023136"/>
    </source>
</evidence>
<evidence type="ECO:0000313" key="11">
    <source>
        <dbReference type="Proteomes" id="UP000219612"/>
    </source>
</evidence>
<evidence type="ECO:0000256" key="5">
    <source>
        <dbReference type="ARBA" id="ARBA00022989"/>
    </source>
</evidence>
<feature type="transmembrane region" description="Helical" evidence="8">
    <location>
        <begin position="284"/>
        <end position="305"/>
    </location>
</feature>
<feature type="transmembrane region" description="Helical" evidence="8">
    <location>
        <begin position="132"/>
        <end position="156"/>
    </location>
</feature>
<dbReference type="PROSITE" id="PS50850">
    <property type="entry name" value="MFS"/>
    <property type="match status" value="1"/>
</dbReference>
<evidence type="ECO:0000313" key="10">
    <source>
        <dbReference type="EMBL" id="SNY69040.1"/>
    </source>
</evidence>
<dbReference type="PANTHER" id="PTHR23517">
    <property type="entry name" value="RESISTANCE PROTEIN MDTM, PUTATIVE-RELATED-RELATED"/>
    <property type="match status" value="1"/>
</dbReference>